<dbReference type="EMBL" id="VMNH01000024">
    <property type="protein sequence ID" value="TVO70466.1"/>
    <property type="molecule type" value="Genomic_DNA"/>
</dbReference>
<feature type="domain" description="HDOD" evidence="1">
    <location>
        <begin position="13"/>
        <end position="208"/>
    </location>
</feature>
<dbReference type="PROSITE" id="PS51833">
    <property type="entry name" value="HDOD"/>
    <property type="match status" value="1"/>
</dbReference>
<dbReference type="PANTHER" id="PTHR33525:SF3">
    <property type="entry name" value="RIBONUCLEASE Y"/>
    <property type="match status" value="1"/>
</dbReference>
<comment type="caution">
    <text evidence="2">The sequence shown here is derived from an EMBL/GenBank/DDBJ whole genome shotgun (WGS) entry which is preliminary data.</text>
</comment>
<accession>A0A558DQ24</accession>
<keyword evidence="3" id="KW-1185">Reference proteome</keyword>
<proteinExistence type="predicted"/>
<organism evidence="2 3">
    <name type="scientific">Sedimenticola selenatireducens</name>
    <dbReference type="NCBI Taxonomy" id="191960"/>
    <lineage>
        <taxon>Bacteria</taxon>
        <taxon>Pseudomonadati</taxon>
        <taxon>Pseudomonadota</taxon>
        <taxon>Gammaproteobacteria</taxon>
        <taxon>Chromatiales</taxon>
        <taxon>Sedimenticolaceae</taxon>
        <taxon>Sedimenticola</taxon>
    </lineage>
</organism>
<dbReference type="RefSeq" id="WP_144360181.1">
    <property type="nucleotide sequence ID" value="NZ_VMNH01000024.1"/>
</dbReference>
<evidence type="ECO:0000259" key="1">
    <source>
        <dbReference type="PROSITE" id="PS51833"/>
    </source>
</evidence>
<dbReference type="OrthoDB" id="9770715at2"/>
<gene>
    <name evidence="2" type="ORF">FHP88_16395</name>
</gene>
<dbReference type="InterPro" id="IPR052340">
    <property type="entry name" value="RNase_Y/CdgJ"/>
</dbReference>
<dbReference type="InterPro" id="IPR013976">
    <property type="entry name" value="HDOD"/>
</dbReference>
<sequence length="291" mass="32306">MTPQQLITEAGELLSLPEVCIRINQLADDPKSSSDEMGQVISQDAALSARLLKIVNSAFYGFPGKIDTISRAITIIGTKELRDLAMLTAACGVFGGIPRNLINMETFWHSSITCGVLARNLARTCQVLHPERLFLMGVLHDIGRLLMLQQLPNESRDIMLISKGRDDLIATAEREVLGFTHLDVGYELASAWGFPIPIQSAIRWHHAPEQSTRDNLECYIIYISNILADALVWDGDLDQAKEQIVPSVWQFTGLTPKQCDQAIAEISGEVRELYSILMEQSVSNGRRNQST</sequence>
<evidence type="ECO:0000313" key="3">
    <source>
        <dbReference type="Proteomes" id="UP000316649"/>
    </source>
</evidence>
<dbReference type="AlphaFoldDB" id="A0A558DQ24"/>
<evidence type="ECO:0000313" key="2">
    <source>
        <dbReference type="EMBL" id="TVO70466.1"/>
    </source>
</evidence>
<dbReference type="SUPFAM" id="SSF109604">
    <property type="entry name" value="HD-domain/PDEase-like"/>
    <property type="match status" value="1"/>
</dbReference>
<dbReference type="Proteomes" id="UP000316649">
    <property type="component" value="Unassembled WGS sequence"/>
</dbReference>
<reference evidence="2 3" key="1">
    <citation type="submission" date="2019-07" db="EMBL/GenBank/DDBJ databases">
        <title>The pathways for chlorine oxyanion respiration interact through the shared metabolite chlorate.</title>
        <authorList>
            <person name="Barnum T.P."/>
            <person name="Cheng Y."/>
            <person name="Hill K.A."/>
            <person name="Lucas L.N."/>
            <person name="Carlson H.K."/>
            <person name="Coates J.D."/>
        </authorList>
    </citation>
    <scope>NUCLEOTIDE SEQUENCE [LARGE SCALE GENOMIC DNA]</scope>
    <source>
        <strain evidence="2 3">BK-1</strain>
    </source>
</reference>
<dbReference type="PANTHER" id="PTHR33525">
    <property type="match status" value="1"/>
</dbReference>
<name>A0A558DQ24_9GAMM</name>
<protein>
    <submittedName>
        <fullName evidence="2">HDOD domain-containing protein</fullName>
    </submittedName>
</protein>
<dbReference type="Pfam" id="PF08668">
    <property type="entry name" value="HDOD"/>
    <property type="match status" value="1"/>
</dbReference>
<dbReference type="Gene3D" id="1.10.3210.10">
    <property type="entry name" value="Hypothetical protein af1432"/>
    <property type="match status" value="1"/>
</dbReference>